<proteinExistence type="predicted"/>
<gene>
    <name evidence="3" type="ORF">TGEB3V08_LOCUS4959</name>
</gene>
<protein>
    <recommendedName>
        <fullName evidence="2">Phosphatidylinositol transfer protein N-terminal domain-containing protein</fullName>
    </recommendedName>
</protein>
<evidence type="ECO:0000259" key="2">
    <source>
        <dbReference type="Pfam" id="PF02121"/>
    </source>
</evidence>
<dbReference type="Pfam" id="PF02121">
    <property type="entry name" value="IP_trans"/>
    <property type="match status" value="1"/>
</dbReference>
<organism evidence="3">
    <name type="scientific">Timema genevievae</name>
    <name type="common">Walking stick</name>
    <dbReference type="NCBI Taxonomy" id="629358"/>
    <lineage>
        <taxon>Eukaryota</taxon>
        <taxon>Metazoa</taxon>
        <taxon>Ecdysozoa</taxon>
        <taxon>Arthropoda</taxon>
        <taxon>Hexapoda</taxon>
        <taxon>Insecta</taxon>
        <taxon>Pterygota</taxon>
        <taxon>Neoptera</taxon>
        <taxon>Polyneoptera</taxon>
        <taxon>Phasmatodea</taxon>
        <taxon>Timematodea</taxon>
        <taxon>Timematoidea</taxon>
        <taxon>Timematidae</taxon>
        <taxon>Timema</taxon>
    </lineage>
</organism>
<dbReference type="Gene3D" id="3.30.530.20">
    <property type="match status" value="1"/>
</dbReference>
<evidence type="ECO:0000313" key="3">
    <source>
        <dbReference type="EMBL" id="CAD7592520.1"/>
    </source>
</evidence>
<dbReference type="InterPro" id="IPR001666">
    <property type="entry name" value="PI_transfer"/>
</dbReference>
<accession>A0A7R9JY57</accession>
<name>A0A7R9JY57_TIMGE</name>
<feature type="domain" description="Phosphatidylinositol transfer protein N-terminal" evidence="2">
    <location>
        <begin position="84"/>
        <end position="311"/>
    </location>
</feature>
<dbReference type="GO" id="GO:0035091">
    <property type="term" value="F:phosphatidylinositol binding"/>
    <property type="evidence" value="ECO:0007669"/>
    <property type="project" value="TreeGrafter"/>
</dbReference>
<feature type="compositionally biased region" description="Low complexity" evidence="1">
    <location>
        <begin position="356"/>
        <end position="368"/>
    </location>
</feature>
<reference evidence="3" key="1">
    <citation type="submission" date="2020-11" db="EMBL/GenBank/DDBJ databases">
        <authorList>
            <person name="Tran Van P."/>
        </authorList>
    </citation>
    <scope>NUCLEOTIDE SEQUENCE</scope>
</reference>
<dbReference type="GO" id="GO:0071944">
    <property type="term" value="C:cell periphery"/>
    <property type="evidence" value="ECO:0007669"/>
    <property type="project" value="UniProtKB-ARBA"/>
</dbReference>
<dbReference type="InterPro" id="IPR055261">
    <property type="entry name" value="PI_transfer_N"/>
</dbReference>
<dbReference type="PANTHER" id="PTHR10658:SF54">
    <property type="entry name" value="CYTOPLASMIC PHOSPHATIDYLINOSITOL TRANSFER PROTEIN 1"/>
    <property type="match status" value="1"/>
</dbReference>
<dbReference type="InterPro" id="IPR023393">
    <property type="entry name" value="START-like_dom_sf"/>
</dbReference>
<evidence type="ECO:0000256" key="1">
    <source>
        <dbReference type="SAM" id="MobiDB-lite"/>
    </source>
</evidence>
<dbReference type="FunFam" id="3.30.530.20:FF:000028">
    <property type="entry name" value="Phosphatidylinositol transfer protein 5"/>
    <property type="match status" value="1"/>
</dbReference>
<dbReference type="GO" id="GO:0005737">
    <property type="term" value="C:cytoplasm"/>
    <property type="evidence" value="ECO:0007669"/>
    <property type="project" value="TreeGrafter"/>
</dbReference>
<dbReference type="PRINTS" id="PR00391">
    <property type="entry name" value="PITRANSFER"/>
</dbReference>
<feature type="region of interest" description="Disordered" evidence="1">
    <location>
        <begin position="313"/>
        <end position="332"/>
    </location>
</feature>
<dbReference type="PANTHER" id="PTHR10658">
    <property type="entry name" value="PHOSPHATIDYLINOSITOL TRANSFER PROTEIN"/>
    <property type="match status" value="1"/>
</dbReference>
<sequence>MKNLENIEKRVTEQDPGAAVFAPCVHPFTLFLETNPCHVLGHPFVVDDRTRIGGAQNSITPMVAEGCRAAAFLHLDSEGPSTTIHLSLTLFQYQIGQLYMIARHSHEQTDSGEGVEVVANETCEDPEYGTGQFTEKRIHLSRQVQSRLPYWVQALIPKVFYVTEKAWNYYPFTITVLISTKVQHIHQNKCLNLPADLLKDRIVEHVDIAYDEVNPKHYKDDEDLRFFQSAQTGRGPLIEGWRDIITPIMCSYKVVSVSFEVWGLQTKAEDMIHRTIREILLLGHRQAFAWIDEWYGMSLKDVRAYEGQMQKETNTRVTGPNESAASGDAKTCESKGQGEVPMILEGADVVSIGATSTGTTLAPVTPTTPQSPKSWFSWS</sequence>
<feature type="compositionally biased region" description="Polar residues" evidence="1">
    <location>
        <begin position="370"/>
        <end position="379"/>
    </location>
</feature>
<dbReference type="SUPFAM" id="SSF55961">
    <property type="entry name" value="Bet v1-like"/>
    <property type="match status" value="1"/>
</dbReference>
<feature type="region of interest" description="Disordered" evidence="1">
    <location>
        <begin position="356"/>
        <end position="379"/>
    </location>
</feature>
<dbReference type="GO" id="GO:0008526">
    <property type="term" value="F:phosphatidylinositol transfer activity"/>
    <property type="evidence" value="ECO:0007669"/>
    <property type="project" value="UniProtKB-ARBA"/>
</dbReference>
<feature type="compositionally biased region" description="Polar residues" evidence="1">
    <location>
        <begin position="313"/>
        <end position="324"/>
    </location>
</feature>
<dbReference type="AlphaFoldDB" id="A0A7R9JY57"/>
<dbReference type="EMBL" id="OE840772">
    <property type="protein sequence ID" value="CAD7592520.1"/>
    <property type="molecule type" value="Genomic_DNA"/>
</dbReference>